<feature type="transmembrane region" description="Helical" evidence="6">
    <location>
        <begin position="29"/>
        <end position="46"/>
    </location>
</feature>
<gene>
    <name evidence="7" type="ORF">HYN04_00070</name>
</gene>
<dbReference type="OrthoDB" id="9787815at2"/>
<evidence type="ECO:0000256" key="2">
    <source>
        <dbReference type="ARBA" id="ARBA00022448"/>
    </source>
</evidence>
<feature type="transmembrane region" description="Helical" evidence="6">
    <location>
        <begin position="341"/>
        <end position="361"/>
    </location>
</feature>
<dbReference type="NCBIfam" id="TIGR00901">
    <property type="entry name" value="2A0125"/>
    <property type="match status" value="1"/>
</dbReference>
<keyword evidence="4 6" id="KW-1133">Transmembrane helix</keyword>
<dbReference type="GO" id="GO:0008521">
    <property type="term" value="F:acetyl-CoA transmembrane transporter activity"/>
    <property type="evidence" value="ECO:0007669"/>
    <property type="project" value="InterPro"/>
</dbReference>
<dbReference type="SUPFAM" id="SSF103473">
    <property type="entry name" value="MFS general substrate transporter"/>
    <property type="match status" value="1"/>
</dbReference>
<feature type="transmembrane region" description="Helical" evidence="6">
    <location>
        <begin position="161"/>
        <end position="184"/>
    </location>
</feature>
<keyword evidence="3 6" id="KW-0812">Transmembrane</keyword>
<evidence type="ECO:0000256" key="5">
    <source>
        <dbReference type="ARBA" id="ARBA00023136"/>
    </source>
</evidence>
<evidence type="ECO:0000256" key="3">
    <source>
        <dbReference type="ARBA" id="ARBA00022692"/>
    </source>
</evidence>
<keyword evidence="5 6" id="KW-0472">Membrane</keyword>
<dbReference type="AlphaFoldDB" id="A0A2Z3HSE9"/>
<feature type="transmembrane region" description="Helical" evidence="6">
    <location>
        <begin position="58"/>
        <end position="79"/>
    </location>
</feature>
<feature type="transmembrane region" description="Helical" evidence="6">
    <location>
        <begin position="432"/>
        <end position="455"/>
    </location>
</feature>
<dbReference type="GO" id="GO:0016020">
    <property type="term" value="C:membrane"/>
    <property type="evidence" value="ECO:0007669"/>
    <property type="project" value="UniProtKB-SubCell"/>
</dbReference>
<dbReference type="InterPro" id="IPR024371">
    <property type="entry name" value="AcetylCoA_trans_1-like"/>
</dbReference>
<evidence type="ECO:0000256" key="6">
    <source>
        <dbReference type="SAM" id="Phobius"/>
    </source>
</evidence>
<sequence>MHDTQSPEAGGKPLSTLQALAVYLERRSLVMLALGFASGLPNLLIFDTLSAWLRDAGLSLEVIGVFSLATLAYSVKFLWAPLVDRVAIPGLTRNLGHRRSWMLVCQAVIILALLAISGVDPAKSLGAMAGLAVLVGFVSATQDIVIDAWRIEAAGEERAGALAAAYQWGYRIAMILAGILPLVLSDAMGWGGSYALMAGLMLAGTAGVLAAPREAALAPRPADAHPAPRRPVPDLLEWVGRGGLVLAAAALLGSGLSGDPFLIRAPLAALGLAGPAQGLDDLWAAKPAGAIAQVASALGGLALLAAAVLPLPGRPTRPGRFLFRALGEPLADFVRRHQGTAALILALICVYRLPDFVLNIMNPFYLDLGFSKLEIAEVRKVLGVVMSVAGVGLGGWAVARLGLMRSLVIGAFAGPISNLAFAWLTLQGPQLWALAVAIGLDNLASGFAGTCLIAYMSSLTSRGFTASQYALFSSLYALLGKLVASQSGRIVEGAARMADSAGSVLFPAASGAFATAAAKSGVSAAGLGTGYVAFFVYSAALGAVGLVLTLVVAARERRARIRAAGEADQAPA</sequence>
<feature type="transmembrane region" description="Helical" evidence="6">
    <location>
        <begin position="190"/>
        <end position="211"/>
    </location>
</feature>
<evidence type="ECO:0000313" key="7">
    <source>
        <dbReference type="EMBL" id="AWM76291.1"/>
    </source>
</evidence>
<dbReference type="Gene3D" id="1.20.1250.20">
    <property type="entry name" value="MFS general substrate transporter like domains"/>
    <property type="match status" value="2"/>
</dbReference>
<protein>
    <submittedName>
        <fullName evidence="7">Permease</fullName>
    </submittedName>
</protein>
<dbReference type="PANTHER" id="PTHR12778">
    <property type="entry name" value="SOLUTE CARRIER FAMILY 33 ACETYL-COA TRANSPORTER -RELATED"/>
    <property type="match status" value="1"/>
</dbReference>
<organism evidence="7 8">
    <name type="scientific">Phenylobacterium parvum</name>
    <dbReference type="NCBI Taxonomy" id="2201350"/>
    <lineage>
        <taxon>Bacteria</taxon>
        <taxon>Pseudomonadati</taxon>
        <taxon>Pseudomonadota</taxon>
        <taxon>Alphaproteobacteria</taxon>
        <taxon>Caulobacterales</taxon>
        <taxon>Caulobacteraceae</taxon>
        <taxon>Phenylobacterium</taxon>
    </lineage>
</organism>
<feature type="transmembrane region" description="Helical" evidence="6">
    <location>
        <begin position="125"/>
        <end position="149"/>
    </location>
</feature>
<dbReference type="GO" id="GO:0035348">
    <property type="term" value="P:acetyl-CoA transmembrane transport"/>
    <property type="evidence" value="ECO:0007669"/>
    <property type="project" value="InterPro"/>
</dbReference>
<dbReference type="RefSeq" id="WP_110448860.1">
    <property type="nucleotide sequence ID" value="NZ_CP029479.1"/>
</dbReference>
<keyword evidence="8" id="KW-1185">Reference proteome</keyword>
<comment type="subcellular location">
    <subcellularLocation>
        <location evidence="1">Membrane</location>
        <topology evidence="1">Multi-pass membrane protein</topology>
    </subcellularLocation>
</comment>
<dbReference type="EMBL" id="CP029479">
    <property type="protein sequence ID" value="AWM76291.1"/>
    <property type="molecule type" value="Genomic_DNA"/>
</dbReference>
<dbReference type="Proteomes" id="UP000247763">
    <property type="component" value="Chromosome"/>
</dbReference>
<reference evidence="8" key="1">
    <citation type="submission" date="2018-05" db="EMBL/GenBank/DDBJ databases">
        <title>Genome sequencing of Phenylobacterium sp. HYN0004.</title>
        <authorList>
            <person name="Yi H."/>
            <person name="Baek C."/>
        </authorList>
    </citation>
    <scope>NUCLEOTIDE SEQUENCE [LARGE SCALE GENOMIC DNA]</scope>
    <source>
        <strain evidence="8">HYN0004</strain>
    </source>
</reference>
<accession>A0A2Z3HSE9</accession>
<keyword evidence="2" id="KW-0813">Transport</keyword>
<feature type="transmembrane region" description="Helical" evidence="6">
    <location>
        <begin position="100"/>
        <end position="119"/>
    </location>
</feature>
<evidence type="ECO:0000256" key="1">
    <source>
        <dbReference type="ARBA" id="ARBA00004141"/>
    </source>
</evidence>
<dbReference type="KEGG" id="phb:HYN04_00070"/>
<feature type="transmembrane region" description="Helical" evidence="6">
    <location>
        <begin position="381"/>
        <end position="399"/>
    </location>
</feature>
<evidence type="ECO:0000313" key="8">
    <source>
        <dbReference type="Proteomes" id="UP000247763"/>
    </source>
</evidence>
<dbReference type="Pfam" id="PF13000">
    <property type="entry name" value="Acatn"/>
    <property type="match status" value="1"/>
</dbReference>
<dbReference type="PANTHER" id="PTHR12778:SF10">
    <property type="entry name" value="MAJOR FACILITATOR SUPERFAMILY DOMAIN-CONTAINING PROTEIN 3"/>
    <property type="match status" value="1"/>
</dbReference>
<feature type="transmembrane region" description="Helical" evidence="6">
    <location>
        <begin position="290"/>
        <end position="311"/>
    </location>
</feature>
<feature type="transmembrane region" description="Helical" evidence="6">
    <location>
        <begin position="531"/>
        <end position="553"/>
    </location>
</feature>
<evidence type="ECO:0000256" key="4">
    <source>
        <dbReference type="ARBA" id="ARBA00022989"/>
    </source>
</evidence>
<feature type="transmembrane region" description="Helical" evidence="6">
    <location>
        <begin position="406"/>
        <end position="426"/>
    </location>
</feature>
<proteinExistence type="predicted"/>
<name>A0A2Z3HSE9_9CAUL</name>
<dbReference type="InterPro" id="IPR004752">
    <property type="entry name" value="AmpG_permease/AT-1"/>
</dbReference>
<dbReference type="InterPro" id="IPR036259">
    <property type="entry name" value="MFS_trans_sf"/>
</dbReference>